<evidence type="ECO:0000313" key="2">
    <source>
        <dbReference type="Proteomes" id="UP001160334"/>
    </source>
</evidence>
<reference evidence="1 2" key="1">
    <citation type="submission" date="2023-04" db="EMBL/GenBank/DDBJ databases">
        <title>Forest soil microbial communities from Buena Vista Peninsula, Colon Province, Panama.</title>
        <authorList>
            <person name="Bouskill N."/>
        </authorList>
    </citation>
    <scope>NUCLEOTIDE SEQUENCE [LARGE SCALE GENOMIC DNA]</scope>
    <source>
        <strain evidence="1 2">CFH S0262</strain>
    </source>
</reference>
<organism evidence="1 2">
    <name type="scientific">Prescottella agglutinans</name>
    <dbReference type="NCBI Taxonomy" id="1644129"/>
    <lineage>
        <taxon>Bacteria</taxon>
        <taxon>Bacillati</taxon>
        <taxon>Actinomycetota</taxon>
        <taxon>Actinomycetes</taxon>
        <taxon>Mycobacteriales</taxon>
        <taxon>Nocardiaceae</taxon>
        <taxon>Prescottella</taxon>
    </lineage>
</organism>
<protein>
    <submittedName>
        <fullName evidence="1">Uncharacterized protein</fullName>
    </submittedName>
</protein>
<gene>
    <name evidence="1" type="ORF">M2280_002034</name>
</gene>
<sequence length="209" mass="20520">MTVLTPLARGLSTPAKILGGVLLALFLAAVAVIAGPAVARADAPAPTVEYSSDNGATWGGPEEIDWNLGELVPGRELKTTFKVRNASGGEGFVGFAVGNYTLTSGMVATARVDVDGKAGNPVTLTEARAVAPGTSVGSVHLAAGGVATIDLVVGMPADAGNQTQSGRVNPMWAVGFTPGAVPQPGCAGAGSLGSLGCMFGSLGTGSLAS</sequence>
<proteinExistence type="predicted"/>
<keyword evidence="2" id="KW-1185">Reference proteome</keyword>
<dbReference type="Proteomes" id="UP001160334">
    <property type="component" value="Unassembled WGS sequence"/>
</dbReference>
<comment type="caution">
    <text evidence="1">The sequence shown here is derived from an EMBL/GenBank/DDBJ whole genome shotgun (WGS) entry which is preliminary data.</text>
</comment>
<accession>A0ABT6MAL0</accession>
<name>A0ABT6MAL0_9NOCA</name>
<dbReference type="RefSeq" id="WP_280760159.1">
    <property type="nucleotide sequence ID" value="NZ_JARXVC010000004.1"/>
</dbReference>
<evidence type="ECO:0000313" key="1">
    <source>
        <dbReference type="EMBL" id="MDH6280821.1"/>
    </source>
</evidence>
<dbReference type="EMBL" id="JARXVC010000004">
    <property type="protein sequence ID" value="MDH6280821.1"/>
    <property type="molecule type" value="Genomic_DNA"/>
</dbReference>